<sequence length="62" mass="7083">MAKTKRFETVHEEKSLTEVTRILRDRETGVCYLYQWLGTGGGLTVLVDRDGKPLVMDDQPQT</sequence>
<name>A0A1U7NUW7_9DEIO</name>
<accession>A0A1U7NUW7</accession>
<reference evidence="2 3" key="1">
    <citation type="submission" date="2017-01" db="EMBL/GenBank/DDBJ databases">
        <title>Genome Analysis of Deinococcus marmoris KOPRI26562.</title>
        <authorList>
            <person name="Kim J.H."/>
            <person name="Oh H.-M."/>
        </authorList>
    </citation>
    <scope>NUCLEOTIDE SEQUENCE [LARGE SCALE GENOMIC DNA]</scope>
    <source>
        <strain evidence="2 3">KOPRI26562</strain>
    </source>
</reference>
<dbReference type="EMBL" id="MSTI01000133">
    <property type="protein sequence ID" value="OLV16709.1"/>
    <property type="molecule type" value="Genomic_DNA"/>
</dbReference>
<dbReference type="RefSeq" id="WP_075834978.1">
    <property type="nucleotide sequence ID" value="NZ_MSTI01000133.1"/>
</dbReference>
<protein>
    <recommendedName>
        <fullName evidence="1">DUF6440 domain-containing protein</fullName>
    </recommendedName>
</protein>
<proteinExistence type="predicted"/>
<dbReference type="Proteomes" id="UP000186607">
    <property type="component" value="Unassembled WGS sequence"/>
</dbReference>
<evidence type="ECO:0000313" key="2">
    <source>
        <dbReference type="EMBL" id="OLV16709.1"/>
    </source>
</evidence>
<comment type="caution">
    <text evidence="2">The sequence shown here is derived from an EMBL/GenBank/DDBJ whole genome shotgun (WGS) entry which is preliminary data.</text>
</comment>
<dbReference type="STRING" id="249408.BOO71_0010996"/>
<dbReference type="AlphaFoldDB" id="A0A1U7NUW7"/>
<organism evidence="2 3">
    <name type="scientific">Deinococcus marmoris</name>
    <dbReference type="NCBI Taxonomy" id="249408"/>
    <lineage>
        <taxon>Bacteria</taxon>
        <taxon>Thermotogati</taxon>
        <taxon>Deinococcota</taxon>
        <taxon>Deinococci</taxon>
        <taxon>Deinococcales</taxon>
        <taxon>Deinococcaceae</taxon>
        <taxon>Deinococcus</taxon>
    </lineage>
</organism>
<evidence type="ECO:0000259" key="1">
    <source>
        <dbReference type="Pfam" id="PF20037"/>
    </source>
</evidence>
<feature type="domain" description="DUF6440" evidence="1">
    <location>
        <begin position="6"/>
        <end position="55"/>
    </location>
</feature>
<dbReference type="OrthoDB" id="9135364at2"/>
<dbReference type="Pfam" id="PF20037">
    <property type="entry name" value="DUF6440"/>
    <property type="match status" value="1"/>
</dbReference>
<evidence type="ECO:0000313" key="3">
    <source>
        <dbReference type="Proteomes" id="UP000186607"/>
    </source>
</evidence>
<dbReference type="InterPro" id="IPR045515">
    <property type="entry name" value="DUF6440"/>
</dbReference>
<keyword evidence="3" id="KW-1185">Reference proteome</keyword>
<gene>
    <name evidence="2" type="ORF">BOO71_0010996</name>
</gene>